<dbReference type="PIRSF" id="PIRSF015626">
    <property type="entry name" value="FdhD"/>
    <property type="match status" value="1"/>
</dbReference>
<dbReference type="Gene3D" id="3.10.20.10">
    <property type="match status" value="1"/>
</dbReference>
<comment type="caution">
    <text evidence="3">Lacks conserved residue(s) required for the propagation of feature annotation.</text>
</comment>
<keyword evidence="5" id="KW-1185">Reference proteome</keyword>
<dbReference type="EMBL" id="QNTQ01000008">
    <property type="protein sequence ID" value="RBI85144.1"/>
    <property type="molecule type" value="Genomic_DNA"/>
</dbReference>
<organism evidence="4 5">
    <name type="scientific">Rhodosalinus halophilus</name>
    <dbReference type="NCBI Taxonomy" id="2259333"/>
    <lineage>
        <taxon>Bacteria</taxon>
        <taxon>Pseudomonadati</taxon>
        <taxon>Pseudomonadota</taxon>
        <taxon>Alphaproteobacteria</taxon>
        <taxon>Rhodobacterales</taxon>
        <taxon>Paracoccaceae</taxon>
        <taxon>Rhodosalinus</taxon>
    </lineage>
</organism>
<dbReference type="GO" id="GO:0006777">
    <property type="term" value="P:Mo-molybdopterin cofactor biosynthetic process"/>
    <property type="evidence" value="ECO:0007669"/>
    <property type="project" value="UniProtKB-UniRule"/>
</dbReference>
<evidence type="ECO:0000313" key="5">
    <source>
        <dbReference type="Proteomes" id="UP000253370"/>
    </source>
</evidence>
<dbReference type="Gene3D" id="3.40.140.10">
    <property type="entry name" value="Cytidine Deaminase, domain 2"/>
    <property type="match status" value="1"/>
</dbReference>
<dbReference type="InterPro" id="IPR016193">
    <property type="entry name" value="Cytidine_deaminase-like"/>
</dbReference>
<dbReference type="GO" id="GO:0005737">
    <property type="term" value="C:cytoplasm"/>
    <property type="evidence" value="ECO:0007669"/>
    <property type="project" value="UniProtKB-SubCell"/>
</dbReference>
<dbReference type="AlphaFoldDB" id="A0A365UA76"/>
<gene>
    <name evidence="3" type="primary">fdhD</name>
    <name evidence="4" type="ORF">DRV85_10855</name>
</gene>
<dbReference type="InterPro" id="IPR003786">
    <property type="entry name" value="FdhD"/>
</dbReference>
<protein>
    <recommendedName>
        <fullName evidence="3">Sulfur carrier protein FdhD</fullName>
    </recommendedName>
</protein>
<keyword evidence="1 3" id="KW-0963">Cytoplasm</keyword>
<dbReference type="Proteomes" id="UP000253370">
    <property type="component" value="Unassembled WGS sequence"/>
</dbReference>
<comment type="subcellular location">
    <subcellularLocation>
        <location evidence="3">Cytoplasm</location>
    </subcellularLocation>
</comment>
<sequence length="266" mass="27221">MGAPRLSPVARAGAPAPRPLAEEAAVALVYNGTTQAVMMATPADLEDFAAGFTLTEGIARALSDIAELEVVEHPQGIECRMWLAEDRAEALAARRRAMAGPVGCGLCGIDSLEQAARPAAQVTAPLALPRSEIPAATEALRAAQPLHDATRAVHGAGLWVPGEGLVAAREDVGRHNALDKLAGALARGGADARRGAVVLTSRISVEMVQKAAAMGAPAVVAVSAPTAAAVRLAEAAGMTLVARARDGAFEIAAHPHRIVERPPHVA</sequence>
<proteinExistence type="inferred from homology"/>
<dbReference type="OrthoDB" id="3197277at2"/>
<dbReference type="HAMAP" id="MF_00187">
    <property type="entry name" value="FdhD"/>
    <property type="match status" value="1"/>
</dbReference>
<keyword evidence="2 3" id="KW-0501">Molybdenum cofactor biosynthesis</keyword>
<dbReference type="PANTHER" id="PTHR30592:SF1">
    <property type="entry name" value="SULFUR CARRIER PROTEIN FDHD"/>
    <property type="match status" value="1"/>
</dbReference>
<dbReference type="GO" id="GO:0097163">
    <property type="term" value="F:sulfur carrier activity"/>
    <property type="evidence" value="ECO:0007669"/>
    <property type="project" value="UniProtKB-UniRule"/>
</dbReference>
<comment type="caution">
    <text evidence="4">The sequence shown here is derived from an EMBL/GenBank/DDBJ whole genome shotgun (WGS) entry which is preliminary data.</text>
</comment>
<dbReference type="RefSeq" id="WP_113289472.1">
    <property type="nucleotide sequence ID" value="NZ_QNTQ01000008.1"/>
</dbReference>
<dbReference type="PANTHER" id="PTHR30592">
    <property type="entry name" value="FORMATE DEHYDROGENASE"/>
    <property type="match status" value="1"/>
</dbReference>
<dbReference type="GO" id="GO:0016783">
    <property type="term" value="F:sulfurtransferase activity"/>
    <property type="evidence" value="ECO:0007669"/>
    <property type="project" value="InterPro"/>
</dbReference>
<evidence type="ECO:0000256" key="2">
    <source>
        <dbReference type="ARBA" id="ARBA00023150"/>
    </source>
</evidence>
<evidence type="ECO:0000313" key="4">
    <source>
        <dbReference type="EMBL" id="RBI85144.1"/>
    </source>
</evidence>
<comment type="similarity">
    <text evidence="3">Belongs to the FdhD family.</text>
</comment>
<name>A0A365UA76_9RHOB</name>
<feature type="active site" description="Cysteine persulfide intermediate" evidence="3">
    <location>
        <position position="104"/>
    </location>
</feature>
<dbReference type="SUPFAM" id="SSF53927">
    <property type="entry name" value="Cytidine deaminase-like"/>
    <property type="match status" value="1"/>
</dbReference>
<evidence type="ECO:0000256" key="1">
    <source>
        <dbReference type="ARBA" id="ARBA00022490"/>
    </source>
</evidence>
<dbReference type="Pfam" id="PF02634">
    <property type="entry name" value="FdhD-NarQ"/>
    <property type="match status" value="1"/>
</dbReference>
<reference evidence="4 5" key="1">
    <citation type="submission" date="2018-07" db="EMBL/GenBank/DDBJ databases">
        <title>Rhodosalinus sp. strain E84T genomic sequence and assembly.</title>
        <authorList>
            <person name="Liu Z.-W."/>
            <person name="Lu D.-C."/>
        </authorList>
    </citation>
    <scope>NUCLEOTIDE SEQUENCE [LARGE SCALE GENOMIC DNA]</scope>
    <source>
        <strain evidence="4 5">E84</strain>
    </source>
</reference>
<accession>A0A365UA76</accession>
<evidence type="ECO:0000256" key="3">
    <source>
        <dbReference type="HAMAP-Rule" id="MF_00187"/>
    </source>
</evidence>
<comment type="function">
    <text evidence="3">Required for formate dehydrogenase (FDH) activity. Acts as a sulfur carrier protein that transfers sulfur from IscS to the molybdenum cofactor prior to its insertion into FDH.</text>
</comment>
<dbReference type="NCBIfam" id="TIGR00129">
    <property type="entry name" value="fdhD_narQ"/>
    <property type="match status" value="1"/>
</dbReference>
<keyword evidence="4" id="KW-0808">Transferase</keyword>